<organism evidence="2 3">
    <name type="scientific">Novosphingobium pentaromativorans</name>
    <dbReference type="NCBI Taxonomy" id="205844"/>
    <lineage>
        <taxon>Bacteria</taxon>
        <taxon>Pseudomonadati</taxon>
        <taxon>Pseudomonadota</taxon>
        <taxon>Alphaproteobacteria</taxon>
        <taxon>Sphingomonadales</taxon>
        <taxon>Sphingomonadaceae</taxon>
        <taxon>Novosphingobium</taxon>
    </lineage>
</organism>
<protein>
    <submittedName>
        <fullName evidence="2">Uncharacterized protein</fullName>
    </submittedName>
</protein>
<evidence type="ECO:0000256" key="1">
    <source>
        <dbReference type="SAM" id="SignalP"/>
    </source>
</evidence>
<keyword evidence="1" id="KW-0732">Signal</keyword>
<proteinExistence type="predicted"/>
<dbReference type="AlphaFoldDB" id="A0A2W5NNQ8"/>
<gene>
    <name evidence="2" type="ORF">DI555_09760</name>
</gene>
<evidence type="ECO:0000313" key="2">
    <source>
        <dbReference type="EMBL" id="PZQ55121.1"/>
    </source>
</evidence>
<feature type="chain" id="PRO_5015862584" evidence="1">
    <location>
        <begin position="23"/>
        <end position="181"/>
    </location>
</feature>
<comment type="caution">
    <text evidence="2">The sequence shown here is derived from an EMBL/GenBank/DDBJ whole genome shotgun (WGS) entry which is preliminary data.</text>
</comment>
<evidence type="ECO:0000313" key="3">
    <source>
        <dbReference type="Proteomes" id="UP000249082"/>
    </source>
</evidence>
<feature type="signal peptide" evidence="1">
    <location>
        <begin position="1"/>
        <end position="22"/>
    </location>
</feature>
<accession>A0A2W5NNQ8</accession>
<sequence>MRKTIGLTLASALAVLPGVASAQQSCLTKAEARSLFGYALPQVISGTSKRCAQVLPSDSFLRTHGAELVSRYASQKARYWPEAKAAFLKLGQSKDAQVGQFARNLPDESLRPLVDITVEGLVSQELPLKSCDKVDLALDLLSPLPPENTAGLIALLIEATSKADEVAPGKAKLGGFTLCKD</sequence>
<dbReference type="EMBL" id="QFPX01000007">
    <property type="protein sequence ID" value="PZQ55121.1"/>
    <property type="molecule type" value="Genomic_DNA"/>
</dbReference>
<reference evidence="2 3" key="1">
    <citation type="submission" date="2017-08" db="EMBL/GenBank/DDBJ databases">
        <title>Infants hospitalized years apart are colonized by the same room-sourced microbial strains.</title>
        <authorList>
            <person name="Brooks B."/>
            <person name="Olm M.R."/>
            <person name="Firek B.A."/>
            <person name="Baker R."/>
            <person name="Thomas B.C."/>
            <person name="Morowitz M.J."/>
            <person name="Banfield J.F."/>
        </authorList>
    </citation>
    <scope>NUCLEOTIDE SEQUENCE [LARGE SCALE GENOMIC DNA]</scope>
    <source>
        <strain evidence="2">S2_005_002_R2_33</strain>
    </source>
</reference>
<dbReference type="Proteomes" id="UP000249082">
    <property type="component" value="Unassembled WGS sequence"/>
</dbReference>
<name>A0A2W5NNQ8_9SPHN</name>